<dbReference type="SUPFAM" id="SSF81296">
    <property type="entry name" value="E set domains"/>
    <property type="match status" value="1"/>
</dbReference>
<accession>A0A9D4UEJ8</accession>
<dbReference type="GO" id="GO:0009507">
    <property type="term" value="C:chloroplast"/>
    <property type="evidence" value="ECO:0007669"/>
    <property type="project" value="UniProtKB-ARBA"/>
</dbReference>
<keyword evidence="3" id="KW-1185">Reference proteome</keyword>
<dbReference type="InterPro" id="IPR014756">
    <property type="entry name" value="Ig_E-set"/>
</dbReference>
<feature type="domain" description="AMP-activated protein kinase glycogen-binding" evidence="1">
    <location>
        <begin position="219"/>
        <end position="283"/>
    </location>
</feature>
<dbReference type="Gene3D" id="2.60.40.10">
    <property type="entry name" value="Immunoglobulins"/>
    <property type="match status" value="1"/>
</dbReference>
<dbReference type="Pfam" id="PF16561">
    <property type="entry name" value="AMPK1_CBM"/>
    <property type="match status" value="1"/>
</dbReference>
<evidence type="ECO:0000313" key="3">
    <source>
        <dbReference type="Proteomes" id="UP000886520"/>
    </source>
</evidence>
<evidence type="ECO:0000259" key="1">
    <source>
        <dbReference type="Pfam" id="PF16561"/>
    </source>
</evidence>
<dbReference type="InterPro" id="IPR032640">
    <property type="entry name" value="AMPK1_CBM"/>
</dbReference>
<comment type="caution">
    <text evidence="2">The sequence shown here is derived from an EMBL/GenBank/DDBJ whole genome shotgun (WGS) entry which is preliminary data.</text>
</comment>
<dbReference type="AlphaFoldDB" id="A0A9D4UEJ8"/>
<sequence>MYSAEFFNRCNITLPDALLQGAGRSHGGRFILAKSRDDDSYRLPLSKSMHLRHLKDSPRTSLRKSKGIMRSVASVSSAEDSANTEYLENQPKEGASGLYFGQPTQKEEVIAIRESAVRASLMKKLSDINLYGRHLQRQLREKEDALLKCKSELETMESDIQILARLAQEIAKDGVKPGTRQIDGKYIQSHVALKLEELQERLLAQSQNIEAACYRDIPLVWYGVAEDVKVMGSFDGWTQGFQLSAEFTGSFVKFSATVKLRPGRYQIKYLIDGEWQVSPDLPSSFKSPCILRGT</sequence>
<dbReference type="EMBL" id="JABFUD020000018">
    <property type="protein sequence ID" value="KAI5066360.1"/>
    <property type="molecule type" value="Genomic_DNA"/>
</dbReference>
<dbReference type="PANTHER" id="PTHR47342">
    <property type="entry name" value="PROTEIN PTST, CHLOROPLASTIC"/>
    <property type="match status" value="1"/>
</dbReference>
<gene>
    <name evidence="2" type="ORF">GOP47_0018984</name>
</gene>
<reference evidence="2" key="1">
    <citation type="submission" date="2021-01" db="EMBL/GenBank/DDBJ databases">
        <title>Adiantum capillus-veneris genome.</title>
        <authorList>
            <person name="Fang Y."/>
            <person name="Liao Q."/>
        </authorList>
    </citation>
    <scope>NUCLEOTIDE SEQUENCE</scope>
    <source>
        <strain evidence="2">H3</strain>
        <tissue evidence="2">Leaf</tissue>
    </source>
</reference>
<dbReference type="Proteomes" id="UP000886520">
    <property type="component" value="Chromosome 18"/>
</dbReference>
<proteinExistence type="predicted"/>
<dbReference type="CDD" id="cd02859">
    <property type="entry name" value="E_set_AMPKbeta_like_N"/>
    <property type="match status" value="1"/>
</dbReference>
<name>A0A9D4UEJ8_ADICA</name>
<dbReference type="InterPro" id="IPR013783">
    <property type="entry name" value="Ig-like_fold"/>
</dbReference>
<dbReference type="PANTHER" id="PTHR47342:SF1">
    <property type="entry name" value="PROTEIN PTST, CHLOROPLASTIC"/>
    <property type="match status" value="1"/>
</dbReference>
<organism evidence="2 3">
    <name type="scientific">Adiantum capillus-veneris</name>
    <name type="common">Maidenhair fern</name>
    <dbReference type="NCBI Taxonomy" id="13818"/>
    <lineage>
        <taxon>Eukaryota</taxon>
        <taxon>Viridiplantae</taxon>
        <taxon>Streptophyta</taxon>
        <taxon>Embryophyta</taxon>
        <taxon>Tracheophyta</taxon>
        <taxon>Polypodiopsida</taxon>
        <taxon>Polypodiidae</taxon>
        <taxon>Polypodiales</taxon>
        <taxon>Pteridineae</taxon>
        <taxon>Pteridaceae</taxon>
        <taxon>Vittarioideae</taxon>
        <taxon>Adiantum</taxon>
    </lineage>
</organism>
<protein>
    <recommendedName>
        <fullName evidence="1">AMP-activated protein kinase glycogen-binding domain-containing protein</fullName>
    </recommendedName>
</protein>
<evidence type="ECO:0000313" key="2">
    <source>
        <dbReference type="EMBL" id="KAI5066360.1"/>
    </source>
</evidence>
<dbReference type="OrthoDB" id="531008at2759"/>